<dbReference type="EMBL" id="BMAT01009642">
    <property type="protein sequence ID" value="GFS11019.1"/>
    <property type="molecule type" value="Genomic_DNA"/>
</dbReference>
<accession>A0AAV4IMT7</accession>
<name>A0AAV4IMT7_9GAST</name>
<keyword evidence="3" id="KW-1185">Reference proteome</keyword>
<proteinExistence type="predicted"/>
<sequence length="75" mass="8309">MDVRVIQCLEAHPLGLPQGGSKQPARPTSRYTSDASHCISRQPLHCKRIRSAHVQASEVYQYHYCLVPVPVVLGA</sequence>
<dbReference type="AlphaFoldDB" id="A0AAV4IMT7"/>
<evidence type="ECO:0000313" key="3">
    <source>
        <dbReference type="Proteomes" id="UP000762676"/>
    </source>
</evidence>
<protein>
    <submittedName>
        <fullName evidence="2">Uncharacterized protein</fullName>
    </submittedName>
</protein>
<organism evidence="2 3">
    <name type="scientific">Elysia marginata</name>
    <dbReference type="NCBI Taxonomy" id="1093978"/>
    <lineage>
        <taxon>Eukaryota</taxon>
        <taxon>Metazoa</taxon>
        <taxon>Spiralia</taxon>
        <taxon>Lophotrochozoa</taxon>
        <taxon>Mollusca</taxon>
        <taxon>Gastropoda</taxon>
        <taxon>Heterobranchia</taxon>
        <taxon>Euthyneura</taxon>
        <taxon>Panpulmonata</taxon>
        <taxon>Sacoglossa</taxon>
        <taxon>Placobranchoidea</taxon>
        <taxon>Plakobranchidae</taxon>
        <taxon>Elysia</taxon>
    </lineage>
</organism>
<reference evidence="2 3" key="1">
    <citation type="journal article" date="2021" name="Elife">
        <title>Chloroplast acquisition without the gene transfer in kleptoplastic sea slugs, Plakobranchus ocellatus.</title>
        <authorList>
            <person name="Maeda T."/>
            <person name="Takahashi S."/>
            <person name="Yoshida T."/>
            <person name="Shimamura S."/>
            <person name="Takaki Y."/>
            <person name="Nagai Y."/>
            <person name="Toyoda A."/>
            <person name="Suzuki Y."/>
            <person name="Arimoto A."/>
            <person name="Ishii H."/>
            <person name="Satoh N."/>
            <person name="Nishiyama T."/>
            <person name="Hasebe M."/>
            <person name="Maruyama T."/>
            <person name="Minagawa J."/>
            <person name="Obokata J."/>
            <person name="Shigenobu S."/>
        </authorList>
    </citation>
    <scope>NUCLEOTIDE SEQUENCE [LARGE SCALE GENOMIC DNA]</scope>
</reference>
<evidence type="ECO:0000256" key="1">
    <source>
        <dbReference type="SAM" id="MobiDB-lite"/>
    </source>
</evidence>
<gene>
    <name evidence="2" type="ORF">ElyMa_004824900</name>
</gene>
<evidence type="ECO:0000313" key="2">
    <source>
        <dbReference type="EMBL" id="GFS11019.1"/>
    </source>
</evidence>
<dbReference type="Proteomes" id="UP000762676">
    <property type="component" value="Unassembled WGS sequence"/>
</dbReference>
<comment type="caution">
    <text evidence="2">The sequence shown here is derived from an EMBL/GenBank/DDBJ whole genome shotgun (WGS) entry which is preliminary data.</text>
</comment>
<feature type="region of interest" description="Disordered" evidence="1">
    <location>
        <begin position="13"/>
        <end position="33"/>
    </location>
</feature>